<evidence type="ECO:0000256" key="3">
    <source>
        <dbReference type="ARBA" id="ARBA00022606"/>
    </source>
</evidence>
<evidence type="ECO:0000256" key="10">
    <source>
        <dbReference type="RuleBase" id="RU351113"/>
    </source>
</evidence>
<feature type="transmembrane region" description="Helical" evidence="10">
    <location>
        <begin position="246"/>
        <end position="267"/>
    </location>
</feature>
<keyword evidence="8 10" id="KW-0675">Receptor</keyword>
<name>A0A3F2ZDD6_LUTLO</name>
<keyword evidence="9 10" id="KW-0807">Transducer</keyword>
<feature type="transmembrane region" description="Helical" evidence="10">
    <location>
        <begin position="287"/>
        <end position="310"/>
    </location>
</feature>
<dbReference type="VEuPathDB" id="VectorBase:LLONM1_000230"/>
<proteinExistence type="inferred from homology"/>
<keyword evidence="12" id="KW-1185">Reference proteome</keyword>
<dbReference type="GO" id="GO:0005886">
    <property type="term" value="C:plasma membrane"/>
    <property type="evidence" value="ECO:0007669"/>
    <property type="project" value="UniProtKB-SubCell"/>
</dbReference>
<evidence type="ECO:0000256" key="1">
    <source>
        <dbReference type="ARBA" id="ARBA00004651"/>
    </source>
</evidence>
<feature type="transmembrane region" description="Helical" evidence="10">
    <location>
        <begin position="184"/>
        <end position="217"/>
    </location>
</feature>
<keyword evidence="5 10" id="KW-0552">Olfaction</keyword>
<keyword evidence="6 10" id="KW-1133">Transmembrane helix</keyword>
<evidence type="ECO:0000256" key="5">
    <source>
        <dbReference type="ARBA" id="ARBA00022725"/>
    </source>
</evidence>
<evidence type="ECO:0000256" key="9">
    <source>
        <dbReference type="ARBA" id="ARBA00023224"/>
    </source>
</evidence>
<dbReference type="EnsemblMetazoa" id="LLOJ010911-RA">
    <property type="protein sequence ID" value="LLOJ010911-PA"/>
    <property type="gene ID" value="LLOJ010911"/>
</dbReference>
<reference evidence="11" key="1">
    <citation type="submission" date="2020-05" db="UniProtKB">
        <authorList>
            <consortium name="EnsemblMetazoa"/>
        </authorList>
    </citation>
    <scope>IDENTIFICATION</scope>
    <source>
        <strain evidence="11">Jacobina</strain>
    </source>
</reference>
<dbReference type="Proteomes" id="UP000092461">
    <property type="component" value="Unassembled WGS sequence"/>
</dbReference>
<comment type="caution">
    <text evidence="10">Lacks conserved residue(s) required for the propagation of feature annotation.</text>
</comment>
<dbReference type="InterPro" id="IPR004117">
    <property type="entry name" value="7tm6_olfct_rcpt"/>
</dbReference>
<dbReference type="VEuPathDB" id="VectorBase:LLOJ010911"/>
<evidence type="ECO:0000313" key="12">
    <source>
        <dbReference type="Proteomes" id="UP000092461"/>
    </source>
</evidence>
<evidence type="ECO:0000256" key="7">
    <source>
        <dbReference type="ARBA" id="ARBA00023136"/>
    </source>
</evidence>
<sequence>MARKAGKAPKITKKSFKKDFAQLKVRIFLILNILTCASSVEKTFQLMRKTIFPIIGLMTFISVILNLPSAMENGKTDTLPTCMVMCSGGIQITFRISAICLYVEKIRQLINWFEGMEEDAFWASLGLSVEQRLRRTLHYLNIAIKYIALAFFFTLHLMLLKFYLSDILLFYVPLETRSYKFVGQYFILSTMSIFVFISETLLLVLGFFFVAIINIFLDAVKKLDESEFVGASEIPMKMYQKRHVELLTKLKALETIFSAIQTAQLATSFPMMISTFYFNLESIPNEIIYYIMSINIVVQFFTICLFGEFINSKTEKIFSALYLTRWYDMKKDNQMILMMMMRKSLEPFCLKAAGMYEINMKTFVSVTKLSFSFCAFLYALD</sequence>
<keyword evidence="2" id="KW-1003">Cell membrane</keyword>
<dbReference type="EMBL" id="AJWK01024976">
    <property type="status" value="NOT_ANNOTATED_CDS"/>
    <property type="molecule type" value="Genomic_DNA"/>
</dbReference>
<accession>A0A3F2ZDD6</accession>
<evidence type="ECO:0000256" key="6">
    <source>
        <dbReference type="ARBA" id="ARBA00022989"/>
    </source>
</evidence>
<feature type="transmembrane region" description="Helical" evidence="10">
    <location>
        <begin position="142"/>
        <end position="164"/>
    </location>
</feature>
<evidence type="ECO:0000256" key="4">
    <source>
        <dbReference type="ARBA" id="ARBA00022692"/>
    </source>
</evidence>
<dbReference type="AlphaFoldDB" id="A0A3F2ZDD6"/>
<organism evidence="11 12">
    <name type="scientific">Lutzomyia longipalpis</name>
    <name type="common">Sand fly</name>
    <dbReference type="NCBI Taxonomy" id="7200"/>
    <lineage>
        <taxon>Eukaryota</taxon>
        <taxon>Metazoa</taxon>
        <taxon>Ecdysozoa</taxon>
        <taxon>Arthropoda</taxon>
        <taxon>Hexapoda</taxon>
        <taxon>Insecta</taxon>
        <taxon>Pterygota</taxon>
        <taxon>Neoptera</taxon>
        <taxon>Endopterygota</taxon>
        <taxon>Diptera</taxon>
        <taxon>Nematocera</taxon>
        <taxon>Psychodoidea</taxon>
        <taxon>Psychodidae</taxon>
        <taxon>Lutzomyia</taxon>
        <taxon>Lutzomyia</taxon>
    </lineage>
</organism>
<comment type="subcellular location">
    <subcellularLocation>
        <location evidence="1 10">Cell membrane</location>
        <topology evidence="1 10">Multi-pass membrane protein</topology>
    </subcellularLocation>
</comment>
<dbReference type="GO" id="GO:0007165">
    <property type="term" value="P:signal transduction"/>
    <property type="evidence" value="ECO:0007669"/>
    <property type="project" value="UniProtKB-KW"/>
</dbReference>
<dbReference type="GO" id="GO:0004984">
    <property type="term" value="F:olfactory receptor activity"/>
    <property type="evidence" value="ECO:0007669"/>
    <property type="project" value="InterPro"/>
</dbReference>
<dbReference type="Pfam" id="PF02949">
    <property type="entry name" value="7tm_6"/>
    <property type="match status" value="1"/>
</dbReference>
<evidence type="ECO:0000313" key="11">
    <source>
        <dbReference type="EnsemblMetazoa" id="LLOJ010911-PA"/>
    </source>
</evidence>
<evidence type="ECO:0000256" key="2">
    <source>
        <dbReference type="ARBA" id="ARBA00022475"/>
    </source>
</evidence>
<feature type="transmembrane region" description="Helical" evidence="10">
    <location>
        <begin position="46"/>
        <end position="67"/>
    </location>
</feature>
<evidence type="ECO:0000256" key="8">
    <source>
        <dbReference type="ARBA" id="ARBA00023170"/>
    </source>
</evidence>
<dbReference type="PANTHER" id="PTHR21137:SF35">
    <property type="entry name" value="ODORANT RECEPTOR 19A-RELATED"/>
    <property type="match status" value="1"/>
</dbReference>
<protein>
    <recommendedName>
        <fullName evidence="10">Odorant receptor</fullName>
    </recommendedName>
</protein>
<dbReference type="GO" id="GO:0005549">
    <property type="term" value="F:odorant binding"/>
    <property type="evidence" value="ECO:0007669"/>
    <property type="project" value="InterPro"/>
</dbReference>
<dbReference type="PANTHER" id="PTHR21137">
    <property type="entry name" value="ODORANT RECEPTOR"/>
    <property type="match status" value="1"/>
</dbReference>
<keyword evidence="7 10" id="KW-0472">Membrane</keyword>
<comment type="similarity">
    <text evidence="10">Belongs to the insect chemoreceptor superfamily. Heteromeric odorant receptor channel (TC 1.A.69) family.</text>
</comment>
<keyword evidence="4 10" id="KW-0812">Transmembrane</keyword>
<keyword evidence="3 10" id="KW-0716">Sensory transduction</keyword>